<proteinExistence type="predicted"/>
<dbReference type="PATRIC" id="fig|880074.11.peg.700"/>
<evidence type="ECO:0000313" key="4">
    <source>
        <dbReference type="Proteomes" id="UP000018901"/>
    </source>
</evidence>
<dbReference type="Gene3D" id="3.30.70.1070">
    <property type="entry name" value="Sporulation related repeat"/>
    <property type="match status" value="1"/>
</dbReference>
<dbReference type="HOGENOM" id="CLU_106289_0_0_10"/>
<protein>
    <submittedName>
        <fullName evidence="3">Cell division protein</fullName>
    </submittedName>
</protein>
<dbReference type="KEGG" id="bvs:BARVI_03340"/>
<dbReference type="GeneID" id="90528483"/>
<dbReference type="STRING" id="880074.BARVI_03340"/>
<keyword evidence="3" id="KW-0131">Cell cycle</keyword>
<evidence type="ECO:0000259" key="2">
    <source>
        <dbReference type="Pfam" id="PF05036"/>
    </source>
</evidence>
<dbReference type="GO" id="GO:0042834">
    <property type="term" value="F:peptidoglycan binding"/>
    <property type="evidence" value="ECO:0007669"/>
    <property type="project" value="InterPro"/>
</dbReference>
<dbReference type="InterPro" id="IPR036680">
    <property type="entry name" value="SPOR-like_sf"/>
</dbReference>
<accession>W0ES30</accession>
<dbReference type="Pfam" id="PF05036">
    <property type="entry name" value="SPOR"/>
    <property type="match status" value="1"/>
</dbReference>
<dbReference type="AlphaFoldDB" id="W0ES30"/>
<evidence type="ECO:0000256" key="1">
    <source>
        <dbReference type="SAM" id="Coils"/>
    </source>
</evidence>
<gene>
    <name evidence="3" type="ORF">BARVI_03340</name>
</gene>
<keyword evidence="4" id="KW-1185">Reference proteome</keyword>
<dbReference type="GO" id="GO:0051301">
    <property type="term" value="P:cell division"/>
    <property type="evidence" value="ECO:0007669"/>
    <property type="project" value="UniProtKB-KW"/>
</dbReference>
<reference evidence="3 4" key="1">
    <citation type="submission" date="2013-12" db="EMBL/GenBank/DDBJ databases">
        <authorList>
            <consortium name="DOE Joint Genome Institute"/>
            <person name="Eisen J."/>
            <person name="Huntemann M."/>
            <person name="Han J."/>
            <person name="Chen A."/>
            <person name="Kyrpides N."/>
            <person name="Mavromatis K."/>
            <person name="Markowitz V."/>
            <person name="Palaniappan K."/>
            <person name="Ivanova N."/>
            <person name="Schaumberg A."/>
            <person name="Pati A."/>
            <person name="Liolios K."/>
            <person name="Nordberg H.P."/>
            <person name="Cantor M.N."/>
            <person name="Hua S.X."/>
            <person name="Woyke T."/>
        </authorList>
    </citation>
    <scope>NUCLEOTIDE SEQUENCE [LARGE SCALE GENOMIC DNA]</scope>
    <source>
        <strain evidence="4">DSM 18177</strain>
    </source>
</reference>
<dbReference type="SUPFAM" id="SSF110997">
    <property type="entry name" value="Sporulation related repeat"/>
    <property type="match status" value="1"/>
</dbReference>
<feature type="domain" description="SPOR" evidence="2">
    <location>
        <begin position="77"/>
        <end position="143"/>
    </location>
</feature>
<sequence length="169" mass="19297">MTRNSLLFIVALVWAGTTVGRVQAQVAVSDTSIVQYLERPETGGKVKVVQPAELAKRVSRAEGVIKYDGNKGYAQSSGFRIQVFSDNNYRTAKNNALYKEGLIKQAFPEMETYVTFTSPFWRLRVGDFRSYEEAGNALRELKREFPQMAREMRVVRDKIHIQIHQGFTE</sequence>
<name>W0ES30_9BACT</name>
<keyword evidence="1" id="KW-0175">Coiled coil</keyword>
<dbReference type="InterPro" id="IPR007730">
    <property type="entry name" value="SPOR-like_dom"/>
</dbReference>
<organism evidence="3 4">
    <name type="scientific">Barnesiella viscericola DSM 18177</name>
    <dbReference type="NCBI Taxonomy" id="880074"/>
    <lineage>
        <taxon>Bacteria</taxon>
        <taxon>Pseudomonadati</taxon>
        <taxon>Bacteroidota</taxon>
        <taxon>Bacteroidia</taxon>
        <taxon>Bacteroidales</taxon>
        <taxon>Barnesiellaceae</taxon>
        <taxon>Barnesiella</taxon>
    </lineage>
</organism>
<keyword evidence="3" id="KW-0132">Cell division</keyword>
<feature type="coiled-coil region" evidence="1">
    <location>
        <begin position="131"/>
        <end position="158"/>
    </location>
</feature>
<dbReference type="OrthoDB" id="2473397at2"/>
<dbReference type="RefSeq" id="WP_025277845.1">
    <property type="nucleotide sequence ID" value="NZ_CP007034.1"/>
</dbReference>
<dbReference type="eggNOG" id="ENOG5032XVZ">
    <property type="taxonomic scope" value="Bacteria"/>
</dbReference>
<dbReference type="Proteomes" id="UP000018901">
    <property type="component" value="Chromosome"/>
</dbReference>
<evidence type="ECO:0000313" key="3">
    <source>
        <dbReference type="EMBL" id="AHF12009.1"/>
    </source>
</evidence>
<dbReference type="EMBL" id="CP007034">
    <property type="protein sequence ID" value="AHF12009.1"/>
    <property type="molecule type" value="Genomic_DNA"/>
</dbReference>